<dbReference type="InterPro" id="IPR012328">
    <property type="entry name" value="Chalcone/stilbene_synt_C"/>
</dbReference>
<organism evidence="4">
    <name type="scientific">Candidatus Kentrum sp. LPFa</name>
    <dbReference type="NCBI Taxonomy" id="2126335"/>
    <lineage>
        <taxon>Bacteria</taxon>
        <taxon>Pseudomonadati</taxon>
        <taxon>Pseudomonadota</taxon>
        <taxon>Gammaproteobacteria</taxon>
        <taxon>Candidatus Kentrum</taxon>
    </lineage>
</organism>
<dbReference type="Gene3D" id="3.40.47.10">
    <property type="match status" value="1"/>
</dbReference>
<accession>A0A450WQ67</accession>
<evidence type="ECO:0000256" key="2">
    <source>
        <dbReference type="ARBA" id="ARBA00022679"/>
    </source>
</evidence>
<name>A0A450WQ67_9GAMM</name>
<comment type="similarity">
    <text evidence="1">Belongs to the thiolase-like superfamily. Chalcone/stilbene synthases family.</text>
</comment>
<dbReference type="PANTHER" id="PTHR11877:SF46">
    <property type="entry name" value="TYPE III POLYKETIDE SYNTHASE A"/>
    <property type="match status" value="1"/>
</dbReference>
<evidence type="ECO:0000259" key="3">
    <source>
        <dbReference type="Pfam" id="PF02797"/>
    </source>
</evidence>
<evidence type="ECO:0000256" key="1">
    <source>
        <dbReference type="ARBA" id="ARBA00005531"/>
    </source>
</evidence>
<dbReference type="GO" id="GO:0030639">
    <property type="term" value="P:polyketide biosynthetic process"/>
    <property type="evidence" value="ECO:0007669"/>
    <property type="project" value="TreeGrafter"/>
</dbReference>
<reference evidence="4" key="1">
    <citation type="submission" date="2019-02" db="EMBL/GenBank/DDBJ databases">
        <authorList>
            <person name="Gruber-Vodicka R. H."/>
            <person name="Seah K. B. B."/>
        </authorList>
    </citation>
    <scope>NUCLEOTIDE SEQUENCE</scope>
    <source>
        <strain evidence="4">BECK_S313</strain>
    </source>
</reference>
<dbReference type="Pfam" id="PF02797">
    <property type="entry name" value="Chal_sti_synt_C"/>
    <property type="match status" value="1"/>
</dbReference>
<dbReference type="EMBL" id="CAADFK010000162">
    <property type="protein sequence ID" value="VFK19138.1"/>
    <property type="molecule type" value="Genomic_DNA"/>
</dbReference>
<dbReference type="InterPro" id="IPR011141">
    <property type="entry name" value="Polyketide_synthase_type-III"/>
</dbReference>
<gene>
    <name evidence="4" type="ORF">BECKLPF1236B_GA0070989_11626</name>
</gene>
<dbReference type="InterPro" id="IPR016039">
    <property type="entry name" value="Thiolase-like"/>
</dbReference>
<proteinExistence type="inferred from homology"/>
<sequence>MQPSVILSDFTPMRVSREIPQKKLIEQTANVFALAQCAIQRPESQAAADRILAETREMVEHYGVSAGYINQREFSSLLDVEVIGGEGDTYPDVIPRPLQQPCGLPLDQRMEKFRKVATNLLNAHYAGCDEIPDDIIHVTCTGYMSPSPVQQFVARNNWNNTIVTHSYHMGCYAAFPAVRSAHGFMSTSFALGRPKSRIDIFHTEYASLHLLAFRELIPHKIVDMTLFGDGFIHYSAFSQDSFDPETQNGLKILSIHERIIPDSEQEMTWDLGSNHFDMYLSPAVPAFIAEYIEEFVEDLVAMGGYQLNAIKDELIFAVHPGGPKILDRIREQMRFSWEVLYEKGNMSSATVPYVSLACHHQR</sequence>
<evidence type="ECO:0000313" key="4">
    <source>
        <dbReference type="EMBL" id="VFK19138.1"/>
    </source>
</evidence>
<dbReference type="GO" id="GO:0016747">
    <property type="term" value="F:acyltransferase activity, transferring groups other than amino-acyl groups"/>
    <property type="evidence" value="ECO:0007669"/>
    <property type="project" value="InterPro"/>
</dbReference>
<dbReference type="SUPFAM" id="SSF53901">
    <property type="entry name" value="Thiolase-like"/>
    <property type="match status" value="2"/>
</dbReference>
<keyword evidence="2" id="KW-0808">Transferase</keyword>
<dbReference type="PANTHER" id="PTHR11877">
    <property type="entry name" value="HYDROXYMETHYLGLUTARYL-COA SYNTHASE"/>
    <property type="match status" value="1"/>
</dbReference>
<dbReference type="AlphaFoldDB" id="A0A450WQ67"/>
<protein>
    <submittedName>
        <fullName evidence="4">Predicted naringenin-chalcone synthase</fullName>
    </submittedName>
</protein>
<feature type="domain" description="Chalcone/stilbene synthase C-terminal" evidence="3">
    <location>
        <begin position="255"/>
        <end position="354"/>
    </location>
</feature>